<gene>
    <name evidence="2" type="primary">LOC142172007</name>
</gene>
<evidence type="ECO:0000313" key="1">
    <source>
        <dbReference type="Proteomes" id="UP000790787"/>
    </source>
</evidence>
<reference evidence="1" key="1">
    <citation type="journal article" date="2014" name="Nat. Commun.">
        <title>The tobacco genome sequence and its comparison with those of tomato and potato.</title>
        <authorList>
            <person name="Sierro N."/>
            <person name="Battey J.N."/>
            <person name="Ouadi S."/>
            <person name="Bakaher N."/>
            <person name="Bovet L."/>
            <person name="Willig A."/>
            <person name="Goepfert S."/>
            <person name="Peitsch M.C."/>
            <person name="Ivanov N.V."/>
        </authorList>
    </citation>
    <scope>NUCLEOTIDE SEQUENCE [LARGE SCALE GENOMIC DNA]</scope>
</reference>
<proteinExistence type="predicted"/>
<protein>
    <submittedName>
        <fullName evidence="2">Uncharacterized protein LOC142172007</fullName>
    </submittedName>
</protein>
<accession>A0AC58T3Q2</accession>
<keyword evidence="1" id="KW-1185">Reference proteome</keyword>
<dbReference type="RefSeq" id="XP_075091857.1">
    <property type="nucleotide sequence ID" value="XM_075235756.1"/>
</dbReference>
<evidence type="ECO:0000313" key="2">
    <source>
        <dbReference type="RefSeq" id="XP_075091857.1"/>
    </source>
</evidence>
<organism evidence="1 2">
    <name type="scientific">Nicotiana tabacum</name>
    <name type="common">Common tobacco</name>
    <dbReference type="NCBI Taxonomy" id="4097"/>
    <lineage>
        <taxon>Eukaryota</taxon>
        <taxon>Viridiplantae</taxon>
        <taxon>Streptophyta</taxon>
        <taxon>Embryophyta</taxon>
        <taxon>Tracheophyta</taxon>
        <taxon>Spermatophyta</taxon>
        <taxon>Magnoliopsida</taxon>
        <taxon>eudicotyledons</taxon>
        <taxon>Gunneridae</taxon>
        <taxon>Pentapetalae</taxon>
        <taxon>asterids</taxon>
        <taxon>lamiids</taxon>
        <taxon>Solanales</taxon>
        <taxon>Solanaceae</taxon>
        <taxon>Nicotianoideae</taxon>
        <taxon>Nicotianeae</taxon>
        <taxon>Nicotiana</taxon>
    </lineage>
</organism>
<sequence>MALQPNDSKVLFGHETEGSICSSLTLLVNTDGGFYAIGSNSHVNNLDRPFVKDKDYTLDSLEKYLYKYKQREMRKNTENFPIHSFIFYMDGGSSTSPTIDASHPYFLHPSDSPGMTLVTSVFDGRGYGGWRRSLLIALSAKNKLGFNGAKLYHLQKKISDLMQGSSDIAGYFTKLKLLWDELDALYTTVTCSCACTCGGKVKLVKSLQDERLIQFLMGLNDTYSPFKMRDTGKAYVNPQFLGDSSSFLATHQNISGQKSQSSDSKGKKNNLICSHCKKPGHSVDKCYRIIGFPSDFKFTKTPKFHGSVKGNAVLSFPAQPTGNTGGNPITQDQFSHSTTNVNANVVQCAGNIFNNPSAYLTYANTHSWIIDSGASEHMYYDTKFFTTLSPLPTLLFINLPNSFGVRVTHSGTITLFSDLDPLVKTLLVLVSSSVSESVLIPVSSTFDVKLWNIRLGHMPISAMKRISFISSSTLDCPCDVCPLARQSRLPFHSSYIKITAMVERQFNTKVKKIRSDNALELGGGSSISEFFASQGIFSIMSLNIPFHLSPLFTSPSPPSSIVESTFSSPNPSSSSPPSSSSSPPSSSSYPISSLSPSTYPISSPSPSHVPTLRRSQRDHITHAYLSDYICGSIKALEDNQTWEVVELPIGKKALPCKWVYKVKHKSDGSIERLKARLVIRGDAKREGIDFIKTYSLVVKMTTIRCILDGAIKKGWSLSQLDVNNAFLHGILQEEVYMKFSAGIPAPSPNHVCRLKKSLYGLRQAS</sequence>
<name>A0AC58T3Q2_TOBAC</name>
<reference evidence="2" key="2">
    <citation type="submission" date="2025-08" db="UniProtKB">
        <authorList>
            <consortium name="RefSeq"/>
        </authorList>
    </citation>
    <scope>IDENTIFICATION</scope>
    <source>
        <tissue evidence="2">Leaf</tissue>
    </source>
</reference>
<dbReference type="Proteomes" id="UP000790787">
    <property type="component" value="Chromosome 17"/>
</dbReference>